<name>A0AAN7W4R5_9PEZI</name>
<protein>
    <submittedName>
        <fullName evidence="3">Uncharacterized protein</fullName>
    </submittedName>
</protein>
<organism evidence="3 4">
    <name type="scientific">Elasticomyces elasticus</name>
    <dbReference type="NCBI Taxonomy" id="574655"/>
    <lineage>
        <taxon>Eukaryota</taxon>
        <taxon>Fungi</taxon>
        <taxon>Dikarya</taxon>
        <taxon>Ascomycota</taxon>
        <taxon>Pezizomycotina</taxon>
        <taxon>Dothideomycetes</taxon>
        <taxon>Dothideomycetidae</taxon>
        <taxon>Mycosphaerellales</taxon>
        <taxon>Teratosphaeriaceae</taxon>
        <taxon>Elasticomyces</taxon>
    </lineage>
</organism>
<dbReference type="EMBL" id="JAVRQU010000011">
    <property type="protein sequence ID" value="KAK5697247.1"/>
    <property type="molecule type" value="Genomic_DNA"/>
</dbReference>
<accession>A0AAN7W4R5</accession>
<dbReference type="AlphaFoldDB" id="A0AAN7W4R5"/>
<feature type="compositionally biased region" description="Low complexity" evidence="1">
    <location>
        <begin position="469"/>
        <end position="489"/>
    </location>
</feature>
<evidence type="ECO:0000313" key="4">
    <source>
        <dbReference type="Proteomes" id="UP001310594"/>
    </source>
</evidence>
<evidence type="ECO:0000256" key="2">
    <source>
        <dbReference type="SAM" id="SignalP"/>
    </source>
</evidence>
<evidence type="ECO:0000313" key="3">
    <source>
        <dbReference type="EMBL" id="KAK5697247.1"/>
    </source>
</evidence>
<feature type="signal peptide" evidence="2">
    <location>
        <begin position="1"/>
        <end position="19"/>
    </location>
</feature>
<reference evidence="3" key="1">
    <citation type="submission" date="2023-08" db="EMBL/GenBank/DDBJ databases">
        <title>Black Yeasts Isolated from many extreme environments.</title>
        <authorList>
            <person name="Coleine C."/>
            <person name="Stajich J.E."/>
            <person name="Selbmann L."/>
        </authorList>
    </citation>
    <scope>NUCLEOTIDE SEQUENCE</scope>
    <source>
        <strain evidence="3">CCFEE 5810</strain>
    </source>
</reference>
<feature type="compositionally biased region" description="Polar residues" evidence="1">
    <location>
        <begin position="667"/>
        <end position="679"/>
    </location>
</feature>
<feature type="region of interest" description="Disordered" evidence="1">
    <location>
        <begin position="653"/>
        <end position="679"/>
    </location>
</feature>
<feature type="compositionally biased region" description="Polar residues" evidence="1">
    <location>
        <begin position="493"/>
        <end position="502"/>
    </location>
</feature>
<keyword evidence="2" id="KW-0732">Signal</keyword>
<feature type="compositionally biased region" description="Low complexity" evidence="1">
    <location>
        <begin position="503"/>
        <end position="547"/>
    </location>
</feature>
<sequence length="970" mass="100800">MQSRWRCLPLLFFGAQALATTTHYANTTTERETLQPSSSAPETSTNVGAYIAQGLGGSQSDSSDTQQSISTPEPSPQSSLTLATSATSQHNTTSTYLAPITGFSSTALSASFSYATNVSGITEAAQCWSDLSSWYVSSVSWYNSFAANSTFAVTNTSQPNFDPINKQTTFYPTNVSSTYTLCDGSPRADVSPLTQYITSISTYYYTYQQPDLPSSFRSQPCTPTPEQCRIYYYNSNLYDPSADARVWESFNNETRMENDEDRAAADQLMRYCGFPAHLSEPCIIAGGPVQLFFFPVETVGGDMCLSNGSNISTIINTKPEVVTTLGREYTSGSVYLSFSTLYASYDGFWDRIGPMYSDYVMTLKTEDISTHCGGGAIGWDWGPATQVNFADWNKPLRADVYNCQKQCSSTAPCSTIWDNFNPWLAVPTVIKSMVPQWSTCTYNDDMEAPLLFDPPKALQQVATAASVTMPSSPSTTAASPSSTLISPLPVETGSPSSTQKSMTSAMGSPGPPASYSSGTAASGSSTPSAAGSYESSVVQSSVVDSQSAGESTQVSYNPAPGDTSDTQQSSTGEDRDPANTQGIPFTPSADPGGAIASVFESVAPTVANEAPSASHGNVVAATSDSWMAATTAVKESGAPNALTVLHSALSSALDPNASPANDESHPESNGSLGDGSATSMDMSSQAIDIAGSSQEWQHAAATTLTMDNKIFTVSQAPNSDLLVNGMVVSQGATATQIDGQMFSIVSSHLLAGSTTVEMPSVPTTAGAMTAGVEIAGTTLSVGEPGLHTDGRTISLASDGLVLVDAQTTERFSSMPTDLPNGSSIMVAGAMTLTAAAISGTGTAIAGARYTVGSLVFSVEEDASTPGILIVDGSISITVGGAAQTVEGHAFSAASNNVAVVDGSTVGLSATLTSEGNARQTVDPTTTRPADVAVAQATASPSGSASSDAAPLCLWRLRAVLAVVFSVSWIM</sequence>
<dbReference type="Proteomes" id="UP001310594">
    <property type="component" value="Unassembled WGS sequence"/>
</dbReference>
<feature type="region of interest" description="Disordered" evidence="1">
    <location>
        <begin position="469"/>
        <end position="594"/>
    </location>
</feature>
<feature type="compositionally biased region" description="Low complexity" evidence="1">
    <location>
        <begin position="58"/>
        <end position="85"/>
    </location>
</feature>
<feature type="chain" id="PRO_5043005148" evidence="2">
    <location>
        <begin position="20"/>
        <end position="970"/>
    </location>
</feature>
<feature type="region of interest" description="Disordered" evidence="1">
    <location>
        <begin position="55"/>
        <end position="85"/>
    </location>
</feature>
<evidence type="ECO:0000256" key="1">
    <source>
        <dbReference type="SAM" id="MobiDB-lite"/>
    </source>
</evidence>
<gene>
    <name evidence="3" type="ORF">LTR97_007383</name>
</gene>
<proteinExistence type="predicted"/>
<comment type="caution">
    <text evidence="3">The sequence shown here is derived from an EMBL/GenBank/DDBJ whole genome shotgun (WGS) entry which is preliminary data.</text>
</comment>